<evidence type="ECO:0000313" key="1">
    <source>
        <dbReference type="EMBL" id="KMQ66776.1"/>
    </source>
</evidence>
<protein>
    <submittedName>
        <fullName evidence="1">Uncharacterized protein</fullName>
    </submittedName>
</protein>
<dbReference type="EMBL" id="LFND01000001">
    <property type="protein sequence ID" value="KMQ66776.1"/>
    <property type="molecule type" value="Genomic_DNA"/>
</dbReference>
<dbReference type="AlphaFoldDB" id="A0A0J7IL80"/>
<keyword evidence="2" id="KW-1185">Reference proteome</keyword>
<accession>A0A0J7IL80</accession>
<reference evidence="1 2" key="1">
    <citation type="journal article" date="2013" name="Int. J. Syst. Evol. Microbiol.">
        <title>Chryseobacterium angstadtii sp. nov., isolated from a newt tank.</title>
        <authorList>
            <person name="Kirk K.E."/>
            <person name="Hoffman J.A."/>
            <person name="Smith K.A."/>
            <person name="Strahan B.L."/>
            <person name="Failor K.C."/>
            <person name="Krebs J.E."/>
            <person name="Gale A.N."/>
            <person name="Do T.D."/>
            <person name="Sontag T.C."/>
            <person name="Batties A.M."/>
            <person name="Mistiszyn K."/>
            <person name="Newman J.D."/>
        </authorList>
    </citation>
    <scope>NUCLEOTIDE SEQUENCE [LARGE SCALE GENOMIC DNA]</scope>
    <source>
        <strain evidence="1 2">KM</strain>
    </source>
</reference>
<dbReference type="NCBIfam" id="NF047798">
    <property type="entry name" value="leader_Chryseo"/>
    <property type="match status" value="1"/>
</dbReference>
<evidence type="ECO:0000313" key="2">
    <source>
        <dbReference type="Proteomes" id="UP000036261"/>
    </source>
</evidence>
<comment type="caution">
    <text evidence="1">The sequence shown here is derived from an EMBL/GenBank/DDBJ whole genome shotgun (WGS) entry which is preliminary data.</text>
</comment>
<dbReference type="PATRIC" id="fig|558151.6.peg.946"/>
<organism evidence="1 2">
    <name type="scientific">Chryseobacterium angstadtii</name>
    <dbReference type="NCBI Taxonomy" id="558151"/>
    <lineage>
        <taxon>Bacteria</taxon>
        <taxon>Pseudomonadati</taxon>
        <taxon>Bacteroidota</taxon>
        <taxon>Flavobacteriia</taxon>
        <taxon>Flavobacteriales</taxon>
        <taxon>Weeksellaceae</taxon>
        <taxon>Chryseobacterium group</taxon>
        <taxon>Chryseobacterium</taxon>
    </lineage>
</organism>
<dbReference type="RefSeq" id="WP_048505382.1">
    <property type="nucleotide sequence ID" value="NZ_LFND01000001.1"/>
</dbReference>
<sequence length="69" mass="7887">MKNLKKITRESLREFFGGVVAPRCPTNWYLIPYNGYYACCQAPTDNPCNQAMCMVHVDMCNVPVEEDPI</sequence>
<proteinExistence type="predicted"/>
<dbReference type="Proteomes" id="UP000036261">
    <property type="component" value="Unassembled WGS sequence"/>
</dbReference>
<name>A0A0J7IL80_9FLAO</name>
<dbReference type="OrthoDB" id="1264991at2"/>
<gene>
    <name evidence="1" type="ORF">ACM46_04530</name>
</gene>
<dbReference type="InterPro" id="IPR058074">
    <property type="entry name" value="Bacteriocin-like"/>
</dbReference>